<evidence type="ECO:0000259" key="1">
    <source>
        <dbReference type="Pfam" id="PF20078"/>
    </source>
</evidence>
<name>A0A1M5BNL2_9RHOB</name>
<accession>A0A1M5BNL2</accession>
<sequence>MSYHESGALSADEPLCRYEGSERWYRGPERALDVPYVACVGGDETFGRFVARPFPSVLADKLDTPCINLGSLFCGVDGLTLDAGLQDLMNNATACVLQLPGLLGQTNPFYRVHTRRNDRVLAATADLHALYPEVDFAEIHFVRHLILRLAEFQDARFEMVADTLRRGWLTALSDFLTRVKPPVVLLWLDMAHSPDAQHLSLPEPVRVTASMVEELARLCAGKVEMQVRPSGESDDLEDMLFGTMQQPMAEYMIGPATHRAIAERLLPAIRDLD</sequence>
<evidence type="ECO:0000313" key="3">
    <source>
        <dbReference type="Proteomes" id="UP000325134"/>
    </source>
</evidence>
<dbReference type="Pfam" id="PF20078">
    <property type="entry name" value="DUF6473"/>
    <property type="match status" value="1"/>
</dbReference>
<proteinExistence type="predicted"/>
<evidence type="ECO:0000313" key="2">
    <source>
        <dbReference type="EMBL" id="SHF43975.1"/>
    </source>
</evidence>
<dbReference type="Proteomes" id="UP000325134">
    <property type="component" value="Unassembled WGS sequence"/>
</dbReference>
<reference evidence="2 3" key="1">
    <citation type="submission" date="2016-11" db="EMBL/GenBank/DDBJ databases">
        <authorList>
            <person name="Varghese N."/>
            <person name="Submissions S."/>
        </authorList>
    </citation>
    <scope>NUCLEOTIDE SEQUENCE [LARGE SCALE GENOMIC DNA]</scope>
    <source>
        <strain evidence="2 3">DSM 29341</strain>
    </source>
</reference>
<organism evidence="2 3">
    <name type="scientific">Ruegeria intermedia</name>
    <dbReference type="NCBI Taxonomy" id="996115"/>
    <lineage>
        <taxon>Bacteria</taxon>
        <taxon>Pseudomonadati</taxon>
        <taxon>Pseudomonadota</taxon>
        <taxon>Alphaproteobacteria</taxon>
        <taxon>Rhodobacterales</taxon>
        <taxon>Roseobacteraceae</taxon>
        <taxon>Ruegeria</taxon>
    </lineage>
</organism>
<dbReference type="AlphaFoldDB" id="A0A1M5BNL2"/>
<gene>
    <name evidence="2" type="ORF">SAMN05444279_14510</name>
</gene>
<dbReference type="EMBL" id="FQVK01000045">
    <property type="protein sequence ID" value="SHF43975.1"/>
    <property type="molecule type" value="Genomic_DNA"/>
</dbReference>
<keyword evidence="3" id="KW-1185">Reference proteome</keyword>
<protein>
    <recommendedName>
        <fullName evidence="1">DUF6473 domain-containing protein</fullName>
    </recommendedName>
</protein>
<dbReference type="InterPro" id="IPR045524">
    <property type="entry name" value="DUF6473"/>
</dbReference>
<feature type="domain" description="DUF6473" evidence="1">
    <location>
        <begin position="1"/>
        <end position="272"/>
    </location>
</feature>
<dbReference type="RefSeq" id="WP_223162579.1">
    <property type="nucleotide sequence ID" value="NZ_FQVK01000045.1"/>
</dbReference>